<evidence type="ECO:0000313" key="2">
    <source>
        <dbReference type="EMBL" id="CUV66369.1"/>
    </source>
</evidence>
<dbReference type="InterPro" id="IPR011990">
    <property type="entry name" value="TPR-like_helical_dom_sf"/>
</dbReference>
<proteinExistence type="predicted"/>
<dbReference type="AlphaFoldDB" id="A0A0S4XRG8"/>
<sequence length="343" mass="40095">MPNFTDPLFSIFIIFLIGFFVALSAYFWEFYKKQKEHNSLLFFLEKFESNECSLDTKNLKYESNMLTPLSLLAKAFEKSGEYHRAISIYLFLIKNIPDELPKYELMEYLGNTYLNAGFLGRAESIYLDILSRHPRNKSVLYSLGVVYEMTHNFTSAKETLVPLETLGEDITKLKSFFEFESLIYDKQISKNEKIKVLVKLYKQYPNLYRLVINQLFKLDPAQAWKIYDHNKSVDIIDILWFLDKEKIDFNKIKNDDIAKEILFIKGYSDEIPVFSNRLNLNMLNLAKQSSYDKATLVFSYICSDCRVAFPTSFKRCPNCKAVNSIKVEDELGKTMQKSDNSLL</sequence>
<evidence type="ECO:0000256" key="1">
    <source>
        <dbReference type="SAM" id="Phobius"/>
    </source>
</evidence>
<reference evidence="2" key="1">
    <citation type="submission" date="2015-11" db="EMBL/GenBank/DDBJ databases">
        <authorList>
            <person name="Zhang Y."/>
            <person name="Guo Z."/>
        </authorList>
    </citation>
    <scope>NUCLEOTIDE SEQUENCE</scope>
    <source>
        <strain evidence="2">BN30871</strain>
    </source>
</reference>
<dbReference type="Gene3D" id="1.25.40.10">
    <property type="entry name" value="Tetratricopeptide repeat domain"/>
    <property type="match status" value="1"/>
</dbReference>
<organism evidence="2">
    <name type="scientific">Sulfurovum sp. enrichment culture clone C5</name>
    <dbReference type="NCBI Taxonomy" id="497650"/>
    <lineage>
        <taxon>Bacteria</taxon>
        <taxon>Pseudomonadati</taxon>
        <taxon>Campylobacterota</taxon>
        <taxon>Epsilonproteobacteria</taxon>
        <taxon>Campylobacterales</taxon>
        <taxon>Sulfurovaceae</taxon>
        <taxon>Sulfurovum</taxon>
        <taxon>environmental samples</taxon>
    </lineage>
</organism>
<keyword evidence="1" id="KW-0472">Membrane</keyword>
<dbReference type="SUPFAM" id="SSF48452">
    <property type="entry name" value="TPR-like"/>
    <property type="match status" value="1"/>
</dbReference>
<keyword evidence="1" id="KW-0812">Transmembrane</keyword>
<name>A0A0S4XRG8_9BACT</name>
<accession>A0A0S4XRG8</accession>
<keyword evidence="1" id="KW-1133">Transmembrane helix</keyword>
<feature type="transmembrane region" description="Helical" evidence="1">
    <location>
        <begin position="6"/>
        <end position="28"/>
    </location>
</feature>
<protein>
    <submittedName>
        <fullName evidence="2">Uncharacterized protein</fullName>
    </submittedName>
</protein>
<dbReference type="EMBL" id="FAXN01000084">
    <property type="protein sequence ID" value="CUV66369.1"/>
    <property type="molecule type" value="Genomic_DNA"/>
</dbReference>
<gene>
    <name evidence="2" type="ORF">BN3087_80018</name>
</gene>